<evidence type="ECO:0000256" key="1">
    <source>
        <dbReference type="SAM" id="MobiDB-lite"/>
    </source>
</evidence>
<feature type="compositionally biased region" description="Polar residues" evidence="1">
    <location>
        <begin position="1"/>
        <end position="17"/>
    </location>
</feature>
<dbReference type="Proteomes" id="UP001632037">
    <property type="component" value="Unassembled WGS sequence"/>
</dbReference>
<name>A0ABD3FY33_9STRA</name>
<keyword evidence="3" id="KW-1185">Reference proteome</keyword>
<evidence type="ECO:0000313" key="3">
    <source>
        <dbReference type="Proteomes" id="UP001632037"/>
    </source>
</evidence>
<dbReference type="EMBL" id="JBIMZQ010000007">
    <property type="protein sequence ID" value="KAL3670571.1"/>
    <property type="molecule type" value="Genomic_DNA"/>
</dbReference>
<evidence type="ECO:0000313" key="2">
    <source>
        <dbReference type="EMBL" id="KAL3670571.1"/>
    </source>
</evidence>
<feature type="region of interest" description="Disordered" evidence="1">
    <location>
        <begin position="1"/>
        <end position="46"/>
    </location>
</feature>
<organism evidence="2 3">
    <name type="scientific">Phytophthora oleae</name>
    <dbReference type="NCBI Taxonomy" id="2107226"/>
    <lineage>
        <taxon>Eukaryota</taxon>
        <taxon>Sar</taxon>
        <taxon>Stramenopiles</taxon>
        <taxon>Oomycota</taxon>
        <taxon>Peronosporomycetes</taxon>
        <taxon>Peronosporales</taxon>
        <taxon>Peronosporaceae</taxon>
        <taxon>Phytophthora</taxon>
    </lineage>
</organism>
<sequence length="66" mass="7718">METAGQELNQRGQQAGDKSSEDQDEDHETSRDDQVQMTEETSYRRPVGWRMDRVHARLTHIQAYDP</sequence>
<reference evidence="2 3" key="1">
    <citation type="submission" date="2024-09" db="EMBL/GenBank/DDBJ databases">
        <title>Genome sequencing and assembly of Phytophthora oleae, isolate VK10A, causative agent of rot of olive drupes.</title>
        <authorList>
            <person name="Conti Taguali S."/>
            <person name="Riolo M."/>
            <person name="La Spada F."/>
            <person name="Cacciola S.O."/>
            <person name="Dionisio G."/>
        </authorList>
    </citation>
    <scope>NUCLEOTIDE SEQUENCE [LARGE SCALE GENOMIC DNA]</scope>
    <source>
        <strain evidence="2 3">VK10A</strain>
    </source>
</reference>
<comment type="caution">
    <text evidence="2">The sequence shown here is derived from an EMBL/GenBank/DDBJ whole genome shotgun (WGS) entry which is preliminary data.</text>
</comment>
<accession>A0ABD3FY33</accession>
<protein>
    <submittedName>
        <fullName evidence="2">Uncharacterized protein</fullName>
    </submittedName>
</protein>
<dbReference type="AlphaFoldDB" id="A0ABD3FY33"/>
<proteinExistence type="predicted"/>
<gene>
    <name evidence="2" type="ORF">V7S43_004884</name>
</gene>